<gene>
    <name evidence="1" type="ORF">QFZ36_002074</name>
</gene>
<evidence type="ECO:0000313" key="2">
    <source>
        <dbReference type="Proteomes" id="UP001236806"/>
    </source>
</evidence>
<keyword evidence="2" id="KW-1185">Reference proteome</keyword>
<comment type="caution">
    <text evidence="1">The sequence shown here is derived from an EMBL/GenBank/DDBJ whole genome shotgun (WGS) entry which is preliminary data.</text>
</comment>
<reference evidence="1 2" key="1">
    <citation type="submission" date="2023-07" db="EMBL/GenBank/DDBJ databases">
        <title>Comparative genomics of wheat-associated soil bacteria to identify genetic determinants of phenazine resistance.</title>
        <authorList>
            <person name="Mouncey N."/>
        </authorList>
    </citation>
    <scope>NUCLEOTIDE SEQUENCE [LARGE SCALE GENOMIC DNA]</scope>
    <source>
        <strain evidence="1 2">W1I3</strain>
    </source>
</reference>
<dbReference type="RefSeq" id="WP_306636136.1">
    <property type="nucleotide sequence ID" value="NZ_JAUSXB010000001.1"/>
</dbReference>
<accession>A0ABU0PKL3</accession>
<organism evidence="1 2">
    <name type="scientific">Pseudarthrobacter siccitolerans</name>
    <dbReference type="NCBI Taxonomy" id="861266"/>
    <lineage>
        <taxon>Bacteria</taxon>
        <taxon>Bacillati</taxon>
        <taxon>Actinomycetota</taxon>
        <taxon>Actinomycetes</taxon>
        <taxon>Micrococcales</taxon>
        <taxon>Micrococcaceae</taxon>
        <taxon>Pseudarthrobacter</taxon>
    </lineage>
</organism>
<dbReference type="Proteomes" id="UP001236806">
    <property type="component" value="Unassembled WGS sequence"/>
</dbReference>
<protein>
    <submittedName>
        <fullName evidence="1">Uncharacterized protein</fullName>
    </submittedName>
</protein>
<dbReference type="EMBL" id="JAUSXB010000001">
    <property type="protein sequence ID" value="MDQ0674513.1"/>
    <property type="molecule type" value="Genomic_DNA"/>
</dbReference>
<name>A0ABU0PKL3_9MICC</name>
<sequence>MRHINITSRTTAAAAVCAEPACVNQGSADQAASVKQDDGGHAAATSARPRELMRAALAKSRALLRVYFHSRKVRAAANALAQALAESRESSSWPGDRLPVGEEMSAQVEKLTRRLSLETEAHNRLEALFRSVELGRSAAAV</sequence>
<proteinExistence type="predicted"/>
<evidence type="ECO:0000313" key="1">
    <source>
        <dbReference type="EMBL" id="MDQ0674513.1"/>
    </source>
</evidence>